<dbReference type="InterPro" id="IPR000782">
    <property type="entry name" value="FAS1_domain"/>
</dbReference>
<organism evidence="2 3">
    <name type="scientific">Xylanibacter muris</name>
    <dbReference type="NCBI Taxonomy" id="2736290"/>
    <lineage>
        <taxon>Bacteria</taxon>
        <taxon>Pseudomonadati</taxon>
        <taxon>Bacteroidota</taxon>
        <taxon>Bacteroidia</taxon>
        <taxon>Bacteroidales</taxon>
        <taxon>Prevotellaceae</taxon>
        <taxon>Xylanibacter</taxon>
    </lineage>
</organism>
<dbReference type="SUPFAM" id="SSF82153">
    <property type="entry name" value="FAS1 domain"/>
    <property type="match status" value="1"/>
</dbReference>
<dbReference type="EMBL" id="JABKKF010000001">
    <property type="protein sequence ID" value="NPD91065.1"/>
    <property type="molecule type" value="Genomic_DNA"/>
</dbReference>
<dbReference type="Proteomes" id="UP000714420">
    <property type="component" value="Unassembled WGS sequence"/>
</dbReference>
<evidence type="ECO:0000259" key="1">
    <source>
        <dbReference type="PROSITE" id="PS50213"/>
    </source>
</evidence>
<comment type="caution">
    <text evidence="2">The sequence shown here is derived from an EMBL/GenBank/DDBJ whole genome shotgun (WGS) entry which is preliminary data.</text>
</comment>
<sequence length="564" mass="63301">MTRNNIINGRTLGAMAVVLGIVACSDKWDEHYNVGTPFEGNLWEAVSSNPNLNNFTRVIEACGYDSSLVSSQMFTVFAPTDDKFTEEDANDIIAAYNEQKAKRVKDNDNTAIKEFVQNHIALYNYSVSGLSNDSIVMMNGKYVPLSSNSFGGSSMSLCKTVGNGVLYTIDEKVKYAPNVFEYLEKDNELDSVAKFLYSFNKYEFQPSLSVPGDIVNGKTEYLDSVTTLENKIFTELKAKLGSEDSTYWMVVPTNGVWNALVPEYEKYFVYDKSVNKRDSLQYTNARMALLRGTTFSRTNNTDLTVNDSAMSTNAVIYELRQLYYGSSEDKYYQYNKPFEPGGIFYDARQQQCSNGVVFKTDNWNIGKTMTFFQTIRAEGENNERLDSVDQASTNAPLSIYKVLSQNKFYNKISGNSYSEISPASGAATNIKAVFNIPSVLSNIGYDIYIVTVPALAGDTLASDAERLPTKFRVRMSYNDENGKQPSKESGWTLLQSSLQTTADEVDTFKVAENVMIPYCSWGENISPQVKIILDTRVSNSDVRNGKFNRILRLDCIIFKPHDEE</sequence>
<protein>
    <submittedName>
        <fullName evidence="2">Beta-Ig-H3/fasciclin</fullName>
    </submittedName>
</protein>
<evidence type="ECO:0000313" key="2">
    <source>
        <dbReference type="EMBL" id="NPD91065.1"/>
    </source>
</evidence>
<gene>
    <name evidence="2" type="ORF">HPS56_01590</name>
</gene>
<dbReference type="PANTHER" id="PTHR10900:SF77">
    <property type="entry name" value="FI19380P1"/>
    <property type="match status" value="1"/>
</dbReference>
<feature type="domain" description="FAS1" evidence="1">
    <location>
        <begin position="39"/>
        <end position="173"/>
    </location>
</feature>
<dbReference type="InterPro" id="IPR050904">
    <property type="entry name" value="Adhesion/Biosynth-related"/>
</dbReference>
<name>A0ABX2AK10_9BACT</name>
<reference evidence="2 3" key="1">
    <citation type="submission" date="2020-05" db="EMBL/GenBank/DDBJ databases">
        <title>Distinct polysaccharide utilization as determinants for interspecies competition between intestinal Prevotella spp.</title>
        <authorList>
            <person name="Galvez E.J.C."/>
            <person name="Iljazovic A."/>
            <person name="Strowig T."/>
        </authorList>
    </citation>
    <scope>NUCLEOTIDE SEQUENCE [LARGE SCALE GENOMIC DNA]</scope>
    <source>
        <strain evidence="2 3">PMUR</strain>
    </source>
</reference>
<accession>A0ABX2AK10</accession>
<dbReference type="PROSITE" id="PS51257">
    <property type="entry name" value="PROKAR_LIPOPROTEIN"/>
    <property type="match status" value="1"/>
</dbReference>
<dbReference type="RefSeq" id="WP_172272774.1">
    <property type="nucleotide sequence ID" value="NZ_CASGMU010000001.1"/>
</dbReference>
<proteinExistence type="predicted"/>
<keyword evidence="3" id="KW-1185">Reference proteome</keyword>
<dbReference type="PANTHER" id="PTHR10900">
    <property type="entry name" value="PERIOSTIN-RELATED"/>
    <property type="match status" value="1"/>
</dbReference>
<dbReference type="InterPro" id="IPR036378">
    <property type="entry name" value="FAS1_dom_sf"/>
</dbReference>
<dbReference type="PROSITE" id="PS50213">
    <property type="entry name" value="FAS1"/>
    <property type="match status" value="1"/>
</dbReference>
<evidence type="ECO:0000313" key="3">
    <source>
        <dbReference type="Proteomes" id="UP000714420"/>
    </source>
</evidence>
<dbReference type="Gene3D" id="2.30.180.10">
    <property type="entry name" value="FAS1 domain"/>
    <property type="match status" value="1"/>
</dbReference>
<dbReference type="Pfam" id="PF02469">
    <property type="entry name" value="Fasciclin"/>
    <property type="match status" value="1"/>
</dbReference>